<dbReference type="EMBL" id="CP011097">
    <property type="protein sequence ID" value="AJZ75460.1"/>
    <property type="molecule type" value="Genomic_DNA"/>
</dbReference>
<sequence length="237" mass="27740">MVKHISRVSKEEDLKKHYNQNTDAADEWSHITGVGSKIDSHDAMDVTDRAIFFSNKPQFQTKQEIVQEKSNEFKEDMNNTHQYQKFVNVLLQEKVKNVKKMLDAEKKFAEEMSFFQDTIKVRPELEKINPKYIKESDATTLVKNLEEDYSKTQMRLEHEQSVIEKTKNQLQTKRQQIEQLKEELSYITQKQKKEQIPDDPILTIKYELKKLGIHDDSGSIAKALESLSKKINPEGHS</sequence>
<dbReference type="Proteomes" id="UP000266745">
    <property type="component" value="Chromosome"/>
</dbReference>
<dbReference type="RefSeq" id="WP_048188098.1">
    <property type="nucleotide sequence ID" value="NZ_CP011097.1"/>
</dbReference>
<dbReference type="KEGG" id="tah:SU86_002645"/>
<gene>
    <name evidence="2" type="ORF">SU86_002645</name>
</gene>
<reference evidence="2 3" key="1">
    <citation type="journal article" date="2016" name="Sci. Rep.">
        <title>A novel ammonia-oxidizing archaeon from wastewater treatment plant: Its enrichment, physiological and genomic characteristics.</title>
        <authorList>
            <person name="Li Y."/>
            <person name="Ding K."/>
            <person name="Wen X."/>
            <person name="Zhang B."/>
            <person name="Shen B."/>
            <person name="Yang Y."/>
        </authorList>
    </citation>
    <scope>NUCLEOTIDE SEQUENCE [LARGE SCALE GENOMIC DNA]</scope>
    <source>
        <strain evidence="2 3">SAT1</strain>
    </source>
</reference>
<protein>
    <submittedName>
        <fullName evidence="2">Uncharacterized protein</fullName>
    </submittedName>
</protein>
<evidence type="ECO:0000313" key="3">
    <source>
        <dbReference type="Proteomes" id="UP000266745"/>
    </source>
</evidence>
<keyword evidence="1" id="KW-0175">Coiled coil</keyword>
<organism evidence="2 3">
    <name type="scientific">Candidatus Nitrosotenuis cloacae</name>
    <dbReference type="NCBI Taxonomy" id="1603555"/>
    <lineage>
        <taxon>Archaea</taxon>
        <taxon>Nitrososphaerota</taxon>
        <taxon>Candidatus Nitrosotenuis</taxon>
    </lineage>
</organism>
<name>A0A3G1B004_9ARCH</name>
<proteinExistence type="predicted"/>
<evidence type="ECO:0000256" key="1">
    <source>
        <dbReference type="SAM" id="Coils"/>
    </source>
</evidence>
<keyword evidence="3" id="KW-1185">Reference proteome</keyword>
<evidence type="ECO:0000313" key="2">
    <source>
        <dbReference type="EMBL" id="AJZ75460.1"/>
    </source>
</evidence>
<accession>A0A3G1B004</accession>
<dbReference type="AlphaFoldDB" id="A0A3G1B004"/>
<feature type="coiled-coil region" evidence="1">
    <location>
        <begin position="142"/>
        <end position="190"/>
    </location>
</feature>
<dbReference type="GeneID" id="24875287"/>
<dbReference type="OrthoDB" id="11998at2157"/>